<dbReference type="InterPro" id="IPR036388">
    <property type="entry name" value="WH-like_DNA-bd_sf"/>
</dbReference>
<keyword evidence="4" id="KW-0804">Transcription</keyword>
<keyword evidence="7" id="KW-1185">Reference proteome</keyword>
<evidence type="ECO:0000256" key="2">
    <source>
        <dbReference type="ARBA" id="ARBA00023082"/>
    </source>
</evidence>
<dbReference type="GO" id="GO:0016987">
    <property type="term" value="F:sigma factor activity"/>
    <property type="evidence" value="ECO:0007669"/>
    <property type="project" value="UniProtKB-KW"/>
</dbReference>
<dbReference type="RefSeq" id="WP_073189236.1">
    <property type="nucleotide sequence ID" value="NZ_FQZG01000056.1"/>
</dbReference>
<feature type="domain" description="RNA polymerase sigma-70 region 2" evidence="5">
    <location>
        <begin position="33"/>
        <end position="89"/>
    </location>
</feature>
<dbReference type="Proteomes" id="UP000184512">
    <property type="component" value="Unassembled WGS sequence"/>
</dbReference>
<reference evidence="6 7" key="1">
    <citation type="submission" date="2016-11" db="EMBL/GenBank/DDBJ databases">
        <authorList>
            <person name="Jaros S."/>
            <person name="Januszkiewicz K."/>
            <person name="Wedrychowicz H."/>
        </authorList>
    </citation>
    <scope>NUCLEOTIDE SEQUENCE [LARGE SCALE GENOMIC DNA]</scope>
    <source>
        <strain evidence="6 7">DSM 12906</strain>
    </source>
</reference>
<evidence type="ECO:0000313" key="7">
    <source>
        <dbReference type="Proteomes" id="UP000184512"/>
    </source>
</evidence>
<keyword evidence="3" id="KW-0238">DNA-binding</keyword>
<protein>
    <submittedName>
        <fullName evidence="6">RNA polymerase sigma factor, sigma-70 family</fullName>
    </submittedName>
</protein>
<dbReference type="InterPro" id="IPR013325">
    <property type="entry name" value="RNA_pol_sigma_r2"/>
</dbReference>
<dbReference type="Gene3D" id="1.10.1740.10">
    <property type="match status" value="1"/>
</dbReference>
<dbReference type="InterPro" id="IPR039425">
    <property type="entry name" value="RNA_pol_sigma-70-like"/>
</dbReference>
<accession>A0A1M6K3K0</accession>
<evidence type="ECO:0000313" key="6">
    <source>
        <dbReference type="EMBL" id="SHJ53507.1"/>
    </source>
</evidence>
<evidence type="ECO:0000256" key="3">
    <source>
        <dbReference type="ARBA" id="ARBA00023125"/>
    </source>
</evidence>
<evidence type="ECO:0000259" key="5">
    <source>
        <dbReference type="Pfam" id="PF04542"/>
    </source>
</evidence>
<dbReference type="STRING" id="1123357.SAMN02745244_02724"/>
<dbReference type="PANTHER" id="PTHR43133">
    <property type="entry name" value="RNA POLYMERASE ECF-TYPE SIGMA FACTO"/>
    <property type="match status" value="1"/>
</dbReference>
<dbReference type="AlphaFoldDB" id="A0A1M6K3K0"/>
<organism evidence="6 7">
    <name type="scientific">Tessaracoccus bendigoensis DSM 12906</name>
    <dbReference type="NCBI Taxonomy" id="1123357"/>
    <lineage>
        <taxon>Bacteria</taxon>
        <taxon>Bacillati</taxon>
        <taxon>Actinomycetota</taxon>
        <taxon>Actinomycetes</taxon>
        <taxon>Propionibacteriales</taxon>
        <taxon>Propionibacteriaceae</taxon>
        <taxon>Tessaracoccus</taxon>
    </lineage>
</organism>
<gene>
    <name evidence="6" type="ORF">SAMN02745244_02724</name>
</gene>
<dbReference type="GO" id="GO:0003677">
    <property type="term" value="F:DNA binding"/>
    <property type="evidence" value="ECO:0007669"/>
    <property type="project" value="UniProtKB-KW"/>
</dbReference>
<name>A0A1M6K3K0_9ACTN</name>
<dbReference type="GO" id="GO:0006352">
    <property type="term" value="P:DNA-templated transcription initiation"/>
    <property type="evidence" value="ECO:0007669"/>
    <property type="project" value="InterPro"/>
</dbReference>
<sequence>MTTPATTRSLSEEAAVAFRDYREGEPGRIADLVDLLTPPLWAIARSCGLSIGTSEDIVQAAWVKLVQHADAIRDEQAVFGWLLTTVRRDAWKVAAREIPDPFDEEPVSSKPAPDAEVETRDRAERLWHHVSALSPRCQALLRVVAYATSPDYAMISMALGMPVGSIGPTRGRCLATLRAALDNDPGWSDS</sequence>
<evidence type="ECO:0000256" key="1">
    <source>
        <dbReference type="ARBA" id="ARBA00023015"/>
    </source>
</evidence>
<keyword evidence="2" id="KW-0731">Sigma factor</keyword>
<keyword evidence="1" id="KW-0805">Transcription regulation</keyword>
<dbReference type="PANTHER" id="PTHR43133:SF8">
    <property type="entry name" value="RNA POLYMERASE SIGMA FACTOR HI_1459-RELATED"/>
    <property type="match status" value="1"/>
</dbReference>
<dbReference type="EMBL" id="FQZG01000056">
    <property type="protein sequence ID" value="SHJ53507.1"/>
    <property type="molecule type" value="Genomic_DNA"/>
</dbReference>
<dbReference type="OrthoDB" id="265863at2"/>
<dbReference type="Pfam" id="PF04542">
    <property type="entry name" value="Sigma70_r2"/>
    <property type="match status" value="1"/>
</dbReference>
<proteinExistence type="predicted"/>
<dbReference type="SUPFAM" id="SSF88946">
    <property type="entry name" value="Sigma2 domain of RNA polymerase sigma factors"/>
    <property type="match status" value="1"/>
</dbReference>
<dbReference type="Gene3D" id="1.10.10.10">
    <property type="entry name" value="Winged helix-like DNA-binding domain superfamily/Winged helix DNA-binding domain"/>
    <property type="match status" value="1"/>
</dbReference>
<evidence type="ECO:0000256" key="4">
    <source>
        <dbReference type="ARBA" id="ARBA00023163"/>
    </source>
</evidence>
<dbReference type="InterPro" id="IPR007627">
    <property type="entry name" value="RNA_pol_sigma70_r2"/>
</dbReference>